<dbReference type="Proteomes" id="UP000016931">
    <property type="component" value="Unassembled WGS sequence"/>
</dbReference>
<dbReference type="EMBL" id="KB456265">
    <property type="protein sequence ID" value="EMF12195.1"/>
    <property type="molecule type" value="Genomic_DNA"/>
</dbReference>
<dbReference type="STRING" id="692275.N1QK55"/>
<organism evidence="2 3">
    <name type="scientific">Sphaerulina musiva (strain SO2202)</name>
    <name type="common">Poplar stem canker fungus</name>
    <name type="synonym">Septoria musiva</name>
    <dbReference type="NCBI Taxonomy" id="692275"/>
    <lineage>
        <taxon>Eukaryota</taxon>
        <taxon>Fungi</taxon>
        <taxon>Dikarya</taxon>
        <taxon>Ascomycota</taxon>
        <taxon>Pezizomycotina</taxon>
        <taxon>Dothideomycetes</taxon>
        <taxon>Dothideomycetidae</taxon>
        <taxon>Mycosphaerellales</taxon>
        <taxon>Mycosphaerellaceae</taxon>
        <taxon>Sphaerulina</taxon>
    </lineage>
</organism>
<proteinExistence type="inferred from homology"/>
<dbReference type="eggNOG" id="ENOG502RKCN">
    <property type="taxonomic scope" value="Eukaryota"/>
</dbReference>
<dbReference type="RefSeq" id="XP_016760316.1">
    <property type="nucleotide sequence ID" value="XM_016908980.1"/>
</dbReference>
<evidence type="ECO:0000256" key="1">
    <source>
        <dbReference type="ARBA" id="ARBA00035112"/>
    </source>
</evidence>
<feature type="non-terminal residue" evidence="2">
    <location>
        <position position="1"/>
    </location>
</feature>
<keyword evidence="3" id="KW-1185">Reference proteome</keyword>
<dbReference type="AlphaFoldDB" id="N1QK55"/>
<name>N1QK55_SPHMS</name>
<dbReference type="OrthoDB" id="3687641at2759"/>
<dbReference type="HOGENOM" id="CLU_107877_0_0_1"/>
<dbReference type="GeneID" id="27906117"/>
<dbReference type="PANTHER" id="PTHR33365">
    <property type="entry name" value="YALI0B05434P"/>
    <property type="match status" value="1"/>
</dbReference>
<accession>N1QK55</accession>
<gene>
    <name evidence="2" type="ORF">SEPMUDRAFT_45956</name>
</gene>
<reference evidence="2 3" key="1">
    <citation type="journal article" date="2012" name="PLoS Pathog.">
        <title>Diverse lifestyles and strategies of plant pathogenesis encoded in the genomes of eighteen Dothideomycetes fungi.</title>
        <authorList>
            <person name="Ohm R.A."/>
            <person name="Feau N."/>
            <person name="Henrissat B."/>
            <person name="Schoch C.L."/>
            <person name="Horwitz B.A."/>
            <person name="Barry K.W."/>
            <person name="Condon B.J."/>
            <person name="Copeland A.C."/>
            <person name="Dhillon B."/>
            <person name="Glaser F."/>
            <person name="Hesse C.N."/>
            <person name="Kosti I."/>
            <person name="LaButti K."/>
            <person name="Lindquist E.A."/>
            <person name="Lucas S."/>
            <person name="Salamov A.A."/>
            <person name="Bradshaw R.E."/>
            <person name="Ciuffetti L."/>
            <person name="Hamelin R.C."/>
            <person name="Kema G.H.J."/>
            <person name="Lawrence C."/>
            <person name="Scott J.A."/>
            <person name="Spatafora J.W."/>
            <person name="Turgeon B.G."/>
            <person name="de Wit P.J.G.M."/>
            <person name="Zhong S."/>
            <person name="Goodwin S.B."/>
            <person name="Grigoriev I.V."/>
        </authorList>
    </citation>
    <scope>NUCLEOTIDE SEQUENCE [LARGE SCALE GENOMIC DNA]</scope>
    <source>
        <strain evidence="2 3">SO2202</strain>
    </source>
</reference>
<evidence type="ECO:0000313" key="3">
    <source>
        <dbReference type="Proteomes" id="UP000016931"/>
    </source>
</evidence>
<protein>
    <submittedName>
        <fullName evidence="2">Uncharacterized protein</fullName>
    </submittedName>
</protein>
<dbReference type="PANTHER" id="PTHR33365:SF6">
    <property type="entry name" value="OXIDASE USTYA"/>
    <property type="match status" value="1"/>
</dbReference>
<dbReference type="OMA" id="PDQHACY"/>
<comment type="similarity">
    <text evidence="1">Belongs to the ustYa family.</text>
</comment>
<sequence length="224" mass="26000">NTHPRTWQDHTIYSQPNMTEADRAWVNMDIDYIVVALDKEDAREKGLPLSADFPWDPTHSAYMITTMHSLHCLKSLHRSNLEYRHGVKQSYPTEHLIHCLDNIRQDLICSADDTPRFIPVDAKDSAHTGIGQWRQCKDFSKLEQWGREHSACFSYNELITHELKEERGYPHALKFCPADSKWLPAVRKFYNQPDDWVPEKPPPPYPAVGVPFDGYENQRNPAAM</sequence>
<dbReference type="InterPro" id="IPR021765">
    <property type="entry name" value="UstYa-like"/>
</dbReference>
<dbReference type="Pfam" id="PF11807">
    <property type="entry name" value="UstYa"/>
    <property type="match status" value="1"/>
</dbReference>
<dbReference type="GO" id="GO:0043386">
    <property type="term" value="P:mycotoxin biosynthetic process"/>
    <property type="evidence" value="ECO:0007669"/>
    <property type="project" value="InterPro"/>
</dbReference>
<evidence type="ECO:0000313" key="2">
    <source>
        <dbReference type="EMBL" id="EMF12195.1"/>
    </source>
</evidence>